<feature type="domain" description="PAS" evidence="9">
    <location>
        <begin position="7"/>
        <end position="77"/>
    </location>
</feature>
<dbReference type="Proteomes" id="UP000245667">
    <property type="component" value="Unassembled WGS sequence"/>
</dbReference>
<dbReference type="PANTHER" id="PTHR43711:SF26">
    <property type="entry name" value="SENSOR HISTIDINE KINASE RCSC"/>
    <property type="match status" value="1"/>
</dbReference>
<dbReference type="SUPFAM" id="SSF55874">
    <property type="entry name" value="ATPase domain of HSP90 chaperone/DNA topoisomerase II/histidine kinase"/>
    <property type="match status" value="1"/>
</dbReference>
<comment type="caution">
    <text evidence="11">The sequence shown here is derived from an EMBL/GenBank/DDBJ whole genome shotgun (WGS) entry which is preliminary data.</text>
</comment>
<keyword evidence="7" id="KW-0175">Coiled coil</keyword>
<protein>
    <recommendedName>
        <fullName evidence="2">histidine kinase</fullName>
        <ecNumber evidence="2">2.7.13.3</ecNumber>
    </recommendedName>
</protein>
<dbReference type="PANTHER" id="PTHR43711">
    <property type="entry name" value="TWO-COMPONENT HISTIDINE KINASE"/>
    <property type="match status" value="1"/>
</dbReference>
<dbReference type="SMART" id="SM00388">
    <property type="entry name" value="HisKA"/>
    <property type="match status" value="1"/>
</dbReference>
<evidence type="ECO:0000256" key="3">
    <source>
        <dbReference type="ARBA" id="ARBA00022553"/>
    </source>
</evidence>
<sequence length="414" mass="47784">MKNFAQNNTIFNLLSEAVSEGILVINREHVIVATNSKADQMFGYGEQELIGKPIHILVPDSHRNNHDFNVNRFFNTHRSSKMMVDRLLFGLRKDRVEFPIQISLNPFETDGSHYVFALVFDKTELSNRDLQIQELNEHLEKKIKTRTYELRETVAKLRKEVKRREEAEIRMKSALERERELGALKTKFLSLVSHEFKTPLSGILSSATLVGKYKEAHHQEKRLKHINTIIGEVRHLNSILTDFLSMERLEKGKEIYGFTTFSLSKIVNEVVYNANMLLKIGQHINYPQNIDDIIIHQDEKIVTLILTNLLYNSIKYSPEDSDIDISIEIVESQMVLKIQDQGIGIPAKDQKHIFERYFRAENALLNQGTGIGLNIIKDHIENLEGKIYFISKQNEGTTFTVELPINNRIDTGLN</sequence>
<evidence type="ECO:0000256" key="7">
    <source>
        <dbReference type="SAM" id="Coils"/>
    </source>
</evidence>
<dbReference type="Gene3D" id="3.30.565.10">
    <property type="entry name" value="Histidine kinase-like ATPase, C-terminal domain"/>
    <property type="match status" value="1"/>
</dbReference>
<dbReference type="SUPFAM" id="SSF55785">
    <property type="entry name" value="PYP-like sensor domain (PAS domain)"/>
    <property type="match status" value="1"/>
</dbReference>
<comment type="catalytic activity">
    <reaction evidence="1">
        <text>ATP + protein L-histidine = ADP + protein N-phospho-L-histidine.</text>
        <dbReference type="EC" id="2.7.13.3"/>
    </reaction>
</comment>
<dbReference type="Gene3D" id="3.30.450.20">
    <property type="entry name" value="PAS domain"/>
    <property type="match status" value="1"/>
</dbReference>
<evidence type="ECO:0000313" key="13">
    <source>
        <dbReference type="Proteomes" id="UP000651837"/>
    </source>
</evidence>
<dbReference type="InterPro" id="IPR005467">
    <property type="entry name" value="His_kinase_dom"/>
</dbReference>
<keyword evidence="5 10" id="KW-0418">Kinase</keyword>
<evidence type="ECO:0000256" key="4">
    <source>
        <dbReference type="ARBA" id="ARBA00022679"/>
    </source>
</evidence>
<dbReference type="InterPro" id="IPR050736">
    <property type="entry name" value="Sensor_HK_Regulatory"/>
</dbReference>
<evidence type="ECO:0000256" key="2">
    <source>
        <dbReference type="ARBA" id="ARBA00012438"/>
    </source>
</evidence>
<dbReference type="Pfam" id="PF13426">
    <property type="entry name" value="PAS_9"/>
    <property type="match status" value="1"/>
</dbReference>
<evidence type="ECO:0000256" key="6">
    <source>
        <dbReference type="ARBA" id="ARBA00023012"/>
    </source>
</evidence>
<dbReference type="InterPro" id="IPR004358">
    <property type="entry name" value="Sig_transdc_His_kin-like_C"/>
</dbReference>
<dbReference type="InterPro" id="IPR036097">
    <property type="entry name" value="HisK_dim/P_sf"/>
</dbReference>
<proteinExistence type="predicted"/>
<evidence type="ECO:0000259" key="9">
    <source>
        <dbReference type="PROSITE" id="PS50112"/>
    </source>
</evidence>
<dbReference type="PROSITE" id="PS50112">
    <property type="entry name" value="PAS"/>
    <property type="match status" value="1"/>
</dbReference>
<dbReference type="SUPFAM" id="SSF47384">
    <property type="entry name" value="Homodimeric domain of signal transducing histidine kinase"/>
    <property type="match status" value="1"/>
</dbReference>
<dbReference type="InterPro" id="IPR003661">
    <property type="entry name" value="HisK_dim/P_dom"/>
</dbReference>
<dbReference type="EC" id="2.7.13.3" evidence="2"/>
<reference evidence="11 12" key="1">
    <citation type="submission" date="2018-05" db="EMBL/GenBank/DDBJ databases">
        <title>Genomic Encyclopedia of Archaeal and Bacterial Type Strains, Phase II (KMG-II): from individual species to whole genera.</title>
        <authorList>
            <person name="Goeker M."/>
        </authorList>
    </citation>
    <scope>NUCLEOTIDE SEQUENCE [LARGE SCALE GENOMIC DNA]</scope>
    <source>
        <strain evidence="11 12">DSM 23514</strain>
    </source>
</reference>
<evidence type="ECO:0000256" key="5">
    <source>
        <dbReference type="ARBA" id="ARBA00022777"/>
    </source>
</evidence>
<evidence type="ECO:0000313" key="10">
    <source>
        <dbReference type="EMBL" id="MBD1261042.1"/>
    </source>
</evidence>
<dbReference type="SMART" id="SM00091">
    <property type="entry name" value="PAS"/>
    <property type="match status" value="1"/>
</dbReference>
<keyword evidence="3" id="KW-0597">Phosphoprotein</keyword>
<dbReference type="OrthoDB" id="9808408at2"/>
<evidence type="ECO:0000313" key="12">
    <source>
        <dbReference type="Proteomes" id="UP000245667"/>
    </source>
</evidence>
<dbReference type="Pfam" id="PF00512">
    <property type="entry name" value="HisKA"/>
    <property type="match status" value="1"/>
</dbReference>
<dbReference type="InterPro" id="IPR000014">
    <property type="entry name" value="PAS"/>
</dbReference>
<dbReference type="SMART" id="SM00387">
    <property type="entry name" value="HATPase_c"/>
    <property type="match status" value="1"/>
</dbReference>
<dbReference type="Proteomes" id="UP000651837">
    <property type="component" value="Unassembled WGS sequence"/>
</dbReference>
<evidence type="ECO:0000256" key="1">
    <source>
        <dbReference type="ARBA" id="ARBA00000085"/>
    </source>
</evidence>
<feature type="coiled-coil region" evidence="7">
    <location>
        <begin position="150"/>
        <end position="177"/>
    </location>
</feature>
<dbReference type="InterPro" id="IPR035965">
    <property type="entry name" value="PAS-like_dom_sf"/>
</dbReference>
<dbReference type="Pfam" id="PF02518">
    <property type="entry name" value="HATPase_c"/>
    <property type="match status" value="1"/>
</dbReference>
<dbReference type="RefSeq" id="WP_109650594.1">
    <property type="nucleotide sequence ID" value="NZ_JACWLN010000004.1"/>
</dbReference>
<gene>
    <name evidence="10" type="ORF">HZY62_10620</name>
    <name evidence="11" type="ORF">LX92_02284</name>
</gene>
<keyword evidence="6" id="KW-0902">Two-component regulatory system</keyword>
<dbReference type="InterPro" id="IPR003594">
    <property type="entry name" value="HATPase_dom"/>
</dbReference>
<dbReference type="Gene3D" id="1.10.287.130">
    <property type="match status" value="1"/>
</dbReference>
<reference evidence="10 13" key="2">
    <citation type="submission" date="2020-07" db="EMBL/GenBank/DDBJ databases">
        <title>The draft genome sequence of Maribacter polysiphoniae KCTC 22021.</title>
        <authorList>
            <person name="Mu L."/>
        </authorList>
    </citation>
    <scope>NUCLEOTIDE SEQUENCE [LARGE SCALE GENOMIC DNA]</scope>
    <source>
        <strain evidence="10 13">KCTC 22021</strain>
    </source>
</reference>
<dbReference type="InterPro" id="IPR036890">
    <property type="entry name" value="HATPase_C_sf"/>
</dbReference>
<evidence type="ECO:0000259" key="8">
    <source>
        <dbReference type="PROSITE" id="PS50109"/>
    </source>
</evidence>
<dbReference type="PROSITE" id="PS50109">
    <property type="entry name" value="HIS_KIN"/>
    <property type="match status" value="1"/>
</dbReference>
<name>A0A316DZ96_9FLAO</name>
<dbReference type="AlphaFoldDB" id="A0A316DZ96"/>
<dbReference type="CDD" id="cd00075">
    <property type="entry name" value="HATPase"/>
    <property type="match status" value="1"/>
</dbReference>
<accession>A0A316DZ96</accession>
<dbReference type="CDD" id="cd00082">
    <property type="entry name" value="HisKA"/>
    <property type="match status" value="1"/>
</dbReference>
<keyword evidence="13" id="KW-1185">Reference proteome</keyword>
<evidence type="ECO:0000313" key="11">
    <source>
        <dbReference type="EMBL" id="PWK23717.1"/>
    </source>
</evidence>
<dbReference type="EMBL" id="QGGQ01000004">
    <property type="protein sequence ID" value="PWK23717.1"/>
    <property type="molecule type" value="Genomic_DNA"/>
</dbReference>
<keyword evidence="4" id="KW-0808">Transferase</keyword>
<feature type="domain" description="Histidine kinase" evidence="8">
    <location>
        <begin position="191"/>
        <end position="407"/>
    </location>
</feature>
<dbReference type="EMBL" id="JACWLN010000004">
    <property type="protein sequence ID" value="MBD1261042.1"/>
    <property type="molecule type" value="Genomic_DNA"/>
</dbReference>
<organism evidence="11 12">
    <name type="scientific">Maribacter polysiphoniae</name>
    <dbReference type="NCBI Taxonomy" id="429344"/>
    <lineage>
        <taxon>Bacteria</taxon>
        <taxon>Pseudomonadati</taxon>
        <taxon>Bacteroidota</taxon>
        <taxon>Flavobacteriia</taxon>
        <taxon>Flavobacteriales</taxon>
        <taxon>Flavobacteriaceae</taxon>
        <taxon>Maribacter</taxon>
    </lineage>
</organism>
<dbReference type="CDD" id="cd00130">
    <property type="entry name" value="PAS"/>
    <property type="match status" value="1"/>
</dbReference>
<dbReference type="PRINTS" id="PR00344">
    <property type="entry name" value="BCTRLSENSOR"/>
</dbReference>
<dbReference type="NCBIfam" id="TIGR00229">
    <property type="entry name" value="sensory_box"/>
    <property type="match status" value="1"/>
</dbReference>
<dbReference type="GO" id="GO:0000155">
    <property type="term" value="F:phosphorelay sensor kinase activity"/>
    <property type="evidence" value="ECO:0007669"/>
    <property type="project" value="InterPro"/>
</dbReference>